<protein>
    <recommendedName>
        <fullName evidence="5">Pentatricopeptide repeat-containing protein</fullName>
    </recommendedName>
</protein>
<accession>A0A2G2VC66</accession>
<dbReference type="PANTHER" id="PTHR47926:SF485">
    <property type="entry name" value="REPEAT-LIKE SUPERFAMILY PROTEIN, PUTATIVE-RELATED"/>
    <property type="match status" value="1"/>
</dbReference>
<dbReference type="OrthoDB" id="9990610at2759"/>
<gene>
    <name evidence="3" type="ORF">CQW23_29895</name>
</gene>
<sequence>MGKFSSSTSNMEMSIALEPLGRALVKVGKLSRVFFCFLQSITQSCSSLVNDITRRHLVKRDSSRDIVSWNCLLDGYAKIGNIVAAHALFEQIDYQNVVSWTTLMALYVQLNDYMGCLGLFDIMMQSRDIQPNEEILMNVLTACGHLGRLDQGKWIHS</sequence>
<feature type="repeat" description="PPR" evidence="2">
    <location>
        <begin position="65"/>
        <end position="99"/>
    </location>
</feature>
<reference evidence="3 4" key="1">
    <citation type="journal article" date="2017" name="Genome Biol.">
        <title>New reference genome sequences of hot pepper reveal the massive evolution of plant disease-resistance genes by retroduplication.</title>
        <authorList>
            <person name="Kim S."/>
            <person name="Park J."/>
            <person name="Yeom S.I."/>
            <person name="Kim Y.M."/>
            <person name="Seo E."/>
            <person name="Kim K.T."/>
            <person name="Kim M.S."/>
            <person name="Lee J.M."/>
            <person name="Cheong K."/>
            <person name="Shin H.S."/>
            <person name="Kim S.B."/>
            <person name="Han K."/>
            <person name="Lee J."/>
            <person name="Park M."/>
            <person name="Lee H.A."/>
            <person name="Lee H.Y."/>
            <person name="Lee Y."/>
            <person name="Oh S."/>
            <person name="Lee J.H."/>
            <person name="Choi E."/>
            <person name="Choi E."/>
            <person name="Lee S.E."/>
            <person name="Jeon J."/>
            <person name="Kim H."/>
            <person name="Choi G."/>
            <person name="Song H."/>
            <person name="Lee J."/>
            <person name="Lee S.C."/>
            <person name="Kwon J.K."/>
            <person name="Lee H.Y."/>
            <person name="Koo N."/>
            <person name="Hong Y."/>
            <person name="Kim R.W."/>
            <person name="Kang W.H."/>
            <person name="Huh J.H."/>
            <person name="Kang B.C."/>
            <person name="Yang T.J."/>
            <person name="Lee Y.H."/>
            <person name="Bennetzen J.L."/>
            <person name="Choi D."/>
        </authorList>
    </citation>
    <scope>NUCLEOTIDE SEQUENCE [LARGE SCALE GENOMIC DNA]</scope>
    <source>
        <strain evidence="4">cv. PBC81</strain>
    </source>
</reference>
<dbReference type="GO" id="GO:0009451">
    <property type="term" value="P:RNA modification"/>
    <property type="evidence" value="ECO:0007669"/>
    <property type="project" value="InterPro"/>
</dbReference>
<dbReference type="InterPro" id="IPR046960">
    <property type="entry name" value="PPR_At4g14850-like_plant"/>
</dbReference>
<reference evidence="4" key="2">
    <citation type="journal article" date="2017" name="J. Anim. Genet.">
        <title>Multiple reference genome sequences of hot pepper reveal the massive evolution of plant disease resistance genes by retroduplication.</title>
        <authorList>
            <person name="Kim S."/>
            <person name="Park J."/>
            <person name="Yeom S.-I."/>
            <person name="Kim Y.-M."/>
            <person name="Seo E."/>
            <person name="Kim K.-T."/>
            <person name="Kim M.-S."/>
            <person name="Lee J.M."/>
            <person name="Cheong K."/>
            <person name="Shin H.-S."/>
            <person name="Kim S.-B."/>
            <person name="Han K."/>
            <person name="Lee J."/>
            <person name="Park M."/>
            <person name="Lee H.-A."/>
            <person name="Lee H.-Y."/>
            <person name="Lee Y."/>
            <person name="Oh S."/>
            <person name="Lee J.H."/>
            <person name="Choi E."/>
            <person name="Choi E."/>
            <person name="Lee S.E."/>
            <person name="Jeon J."/>
            <person name="Kim H."/>
            <person name="Choi G."/>
            <person name="Song H."/>
            <person name="Lee J."/>
            <person name="Lee S.-C."/>
            <person name="Kwon J.-K."/>
            <person name="Lee H.-Y."/>
            <person name="Koo N."/>
            <person name="Hong Y."/>
            <person name="Kim R.W."/>
            <person name="Kang W.-H."/>
            <person name="Huh J.H."/>
            <person name="Kang B.-C."/>
            <person name="Yang T.-J."/>
            <person name="Lee Y.-H."/>
            <person name="Bennetzen J.L."/>
            <person name="Choi D."/>
        </authorList>
    </citation>
    <scope>NUCLEOTIDE SEQUENCE [LARGE SCALE GENOMIC DNA]</scope>
    <source>
        <strain evidence="4">cv. PBC81</strain>
    </source>
</reference>
<evidence type="ECO:0000313" key="3">
    <source>
        <dbReference type="EMBL" id="PHT30508.1"/>
    </source>
</evidence>
<evidence type="ECO:0008006" key="5">
    <source>
        <dbReference type="Google" id="ProtNLM"/>
    </source>
</evidence>
<dbReference type="InterPro" id="IPR011990">
    <property type="entry name" value="TPR-like_helical_dom_sf"/>
</dbReference>
<comment type="caution">
    <text evidence="3">The sequence shown here is derived from an EMBL/GenBank/DDBJ whole genome shotgun (WGS) entry which is preliminary data.</text>
</comment>
<dbReference type="PROSITE" id="PS51375">
    <property type="entry name" value="PPR"/>
    <property type="match status" value="1"/>
</dbReference>
<evidence type="ECO:0000313" key="4">
    <source>
        <dbReference type="Proteomes" id="UP000224567"/>
    </source>
</evidence>
<dbReference type="Proteomes" id="UP000224567">
    <property type="component" value="Unassembled WGS sequence"/>
</dbReference>
<dbReference type="AlphaFoldDB" id="A0A2G2VC66"/>
<dbReference type="InterPro" id="IPR002885">
    <property type="entry name" value="PPR_rpt"/>
</dbReference>
<proteinExistence type="predicted"/>
<dbReference type="Gene3D" id="1.25.40.10">
    <property type="entry name" value="Tetratricopeptide repeat domain"/>
    <property type="match status" value="1"/>
</dbReference>
<dbReference type="Pfam" id="PF01535">
    <property type="entry name" value="PPR"/>
    <property type="match status" value="2"/>
</dbReference>
<organism evidence="3 4">
    <name type="scientific">Capsicum baccatum</name>
    <name type="common">Peruvian pepper</name>
    <dbReference type="NCBI Taxonomy" id="33114"/>
    <lineage>
        <taxon>Eukaryota</taxon>
        <taxon>Viridiplantae</taxon>
        <taxon>Streptophyta</taxon>
        <taxon>Embryophyta</taxon>
        <taxon>Tracheophyta</taxon>
        <taxon>Spermatophyta</taxon>
        <taxon>Magnoliopsida</taxon>
        <taxon>eudicotyledons</taxon>
        <taxon>Gunneridae</taxon>
        <taxon>Pentapetalae</taxon>
        <taxon>asterids</taxon>
        <taxon>lamiids</taxon>
        <taxon>Solanales</taxon>
        <taxon>Solanaceae</taxon>
        <taxon>Solanoideae</taxon>
        <taxon>Capsiceae</taxon>
        <taxon>Capsicum</taxon>
    </lineage>
</organism>
<dbReference type="GO" id="GO:0003723">
    <property type="term" value="F:RNA binding"/>
    <property type="evidence" value="ECO:0007669"/>
    <property type="project" value="InterPro"/>
</dbReference>
<dbReference type="PANTHER" id="PTHR47926">
    <property type="entry name" value="PENTATRICOPEPTIDE REPEAT-CONTAINING PROTEIN"/>
    <property type="match status" value="1"/>
</dbReference>
<dbReference type="NCBIfam" id="TIGR00756">
    <property type="entry name" value="PPR"/>
    <property type="match status" value="2"/>
</dbReference>
<evidence type="ECO:0000256" key="2">
    <source>
        <dbReference type="PROSITE-ProRule" id="PRU00708"/>
    </source>
</evidence>
<evidence type="ECO:0000256" key="1">
    <source>
        <dbReference type="ARBA" id="ARBA00022737"/>
    </source>
</evidence>
<keyword evidence="4" id="KW-1185">Reference proteome</keyword>
<keyword evidence="1" id="KW-0677">Repeat</keyword>
<dbReference type="EMBL" id="MLFT02000034">
    <property type="protein sequence ID" value="PHT30508.1"/>
    <property type="molecule type" value="Genomic_DNA"/>
</dbReference>
<name>A0A2G2VC66_CAPBA</name>